<dbReference type="InterPro" id="IPR003730">
    <property type="entry name" value="Cu_polyphenol_OxRdtase"/>
</dbReference>
<comment type="catalytic activity">
    <reaction evidence="10">
        <text>adenosine + phosphate = alpha-D-ribose 1-phosphate + adenine</text>
        <dbReference type="Rhea" id="RHEA:27642"/>
        <dbReference type="ChEBI" id="CHEBI:16335"/>
        <dbReference type="ChEBI" id="CHEBI:16708"/>
        <dbReference type="ChEBI" id="CHEBI:43474"/>
        <dbReference type="ChEBI" id="CHEBI:57720"/>
        <dbReference type="EC" id="2.4.2.1"/>
    </reaction>
    <physiologicalReaction direction="left-to-right" evidence="10">
        <dbReference type="Rhea" id="RHEA:27643"/>
    </physiologicalReaction>
</comment>
<evidence type="ECO:0000256" key="2">
    <source>
        <dbReference type="ARBA" id="ARBA00001947"/>
    </source>
</evidence>
<evidence type="ECO:0000256" key="6">
    <source>
        <dbReference type="ARBA" id="ARBA00022723"/>
    </source>
</evidence>
<reference evidence="13 14" key="1">
    <citation type="submission" date="2016-10" db="EMBL/GenBank/DDBJ databases">
        <title>Draft genome sequences of four alkaliphilic bacteria belonging to the Anaerobacillus genus.</title>
        <authorList>
            <person name="Bassil N.M."/>
            <person name="Lloyd J.R."/>
        </authorList>
    </citation>
    <scope>NUCLEOTIDE SEQUENCE [LARGE SCALE GENOMIC DNA]</scope>
    <source>
        <strain evidence="13 14">DSM 15340</strain>
    </source>
</reference>
<evidence type="ECO:0000256" key="3">
    <source>
        <dbReference type="ARBA" id="ARBA00003215"/>
    </source>
</evidence>
<evidence type="ECO:0000256" key="4">
    <source>
        <dbReference type="ARBA" id="ARBA00007353"/>
    </source>
</evidence>
<evidence type="ECO:0000256" key="10">
    <source>
        <dbReference type="ARBA" id="ARBA00048968"/>
    </source>
</evidence>
<dbReference type="NCBIfam" id="TIGR00726">
    <property type="entry name" value="peptidoglycan editing factor PgeF"/>
    <property type="match status" value="1"/>
</dbReference>
<keyword evidence="5" id="KW-0808">Transferase</keyword>
<comment type="catalytic activity">
    <reaction evidence="1">
        <text>inosine + phosphate = alpha-D-ribose 1-phosphate + hypoxanthine</text>
        <dbReference type="Rhea" id="RHEA:27646"/>
        <dbReference type="ChEBI" id="CHEBI:17368"/>
        <dbReference type="ChEBI" id="CHEBI:17596"/>
        <dbReference type="ChEBI" id="CHEBI:43474"/>
        <dbReference type="ChEBI" id="CHEBI:57720"/>
        <dbReference type="EC" id="2.4.2.1"/>
    </reaction>
    <physiologicalReaction direction="left-to-right" evidence="1">
        <dbReference type="Rhea" id="RHEA:27647"/>
    </physiologicalReaction>
</comment>
<protein>
    <recommendedName>
        <fullName evidence="12">Purine nucleoside phosphorylase</fullName>
    </recommendedName>
</protein>
<dbReference type="InterPro" id="IPR011324">
    <property type="entry name" value="Cytotoxic_necrot_fac-like_cat"/>
</dbReference>
<evidence type="ECO:0000256" key="9">
    <source>
        <dbReference type="ARBA" id="ARBA00047989"/>
    </source>
</evidence>
<comment type="catalytic activity">
    <reaction evidence="11">
        <text>S-methyl-5'-thioadenosine + phosphate = 5-(methylsulfanyl)-alpha-D-ribose 1-phosphate + adenine</text>
        <dbReference type="Rhea" id="RHEA:11852"/>
        <dbReference type="ChEBI" id="CHEBI:16708"/>
        <dbReference type="ChEBI" id="CHEBI:17509"/>
        <dbReference type="ChEBI" id="CHEBI:43474"/>
        <dbReference type="ChEBI" id="CHEBI:58533"/>
        <dbReference type="EC" id="2.4.2.28"/>
    </reaction>
    <physiologicalReaction direction="left-to-right" evidence="11">
        <dbReference type="Rhea" id="RHEA:11853"/>
    </physiologicalReaction>
</comment>
<evidence type="ECO:0000256" key="12">
    <source>
        <dbReference type="RuleBase" id="RU361274"/>
    </source>
</evidence>
<sequence>MQNEPFVLQNQNNLTIKPFGQLENSPVVGFSTRKSGYSLNPYASLNLGLHVDDECDKVIGNRKKLANDIEFPLDRWVFSEQVHGNKIKKVKEADCGSGTLHMNDAIKGTDGMYTTEKNILLASLYADCVPLYFFSPIYSTVGLAHAGWKGTVAKIGPNMIRIWSDNENIPLQSIYVAIGPSISQQNYEVDHYVIDKVNDVITSSNDLSYKEIGNNKYLLDLKQLNKQLLIEAGIREDHIFVSNLCTFNESELFFSYRRQERTGRMMSFIGMK</sequence>
<gene>
    <name evidence="13" type="ORF">BKP35_15155</name>
</gene>
<evidence type="ECO:0000256" key="8">
    <source>
        <dbReference type="ARBA" id="ARBA00022833"/>
    </source>
</evidence>
<evidence type="ECO:0000256" key="1">
    <source>
        <dbReference type="ARBA" id="ARBA00000553"/>
    </source>
</evidence>
<dbReference type="GO" id="GO:0017061">
    <property type="term" value="F:S-methyl-5-thioadenosine phosphorylase activity"/>
    <property type="evidence" value="ECO:0007669"/>
    <property type="project" value="UniProtKB-EC"/>
</dbReference>
<comment type="similarity">
    <text evidence="4 12">Belongs to the purine nucleoside phosphorylase YfiH/LACC1 family.</text>
</comment>
<keyword evidence="14" id="KW-1185">Reference proteome</keyword>
<evidence type="ECO:0000256" key="11">
    <source>
        <dbReference type="ARBA" id="ARBA00049893"/>
    </source>
</evidence>
<dbReference type="Gene3D" id="3.60.140.10">
    <property type="entry name" value="CNF1/YfiH-like putative cysteine hydrolases"/>
    <property type="match status" value="1"/>
</dbReference>
<evidence type="ECO:0000256" key="5">
    <source>
        <dbReference type="ARBA" id="ARBA00022679"/>
    </source>
</evidence>
<organism evidence="13 14">
    <name type="scientific">Anaerobacillus arseniciselenatis</name>
    <dbReference type="NCBI Taxonomy" id="85682"/>
    <lineage>
        <taxon>Bacteria</taxon>
        <taxon>Bacillati</taxon>
        <taxon>Bacillota</taxon>
        <taxon>Bacilli</taxon>
        <taxon>Bacillales</taxon>
        <taxon>Bacillaceae</taxon>
        <taxon>Anaerobacillus</taxon>
    </lineage>
</organism>
<dbReference type="PANTHER" id="PTHR30616:SF2">
    <property type="entry name" value="PURINE NUCLEOSIDE PHOSPHORYLASE LACC1"/>
    <property type="match status" value="1"/>
</dbReference>
<proteinExistence type="inferred from homology"/>
<dbReference type="AlphaFoldDB" id="A0A1S2LC41"/>
<dbReference type="EMBL" id="MLQQ01000042">
    <property type="protein sequence ID" value="OIJ09820.1"/>
    <property type="molecule type" value="Genomic_DNA"/>
</dbReference>
<comment type="function">
    <text evidence="3">Purine nucleoside enzyme that catalyzes the phosphorolysis of adenosine and inosine nucleosides, yielding D-ribose 1-phosphate and the respective free bases, adenine and hypoxanthine. Also catalyzes the phosphorolysis of S-methyl-5'-thioadenosine into adenine and S-methyl-5-thio-alpha-D-ribose 1-phosphate. Also has adenosine deaminase activity.</text>
</comment>
<name>A0A1S2LC41_9BACI</name>
<dbReference type="PANTHER" id="PTHR30616">
    <property type="entry name" value="UNCHARACTERIZED PROTEIN YFIH"/>
    <property type="match status" value="1"/>
</dbReference>
<dbReference type="GO" id="GO:0005507">
    <property type="term" value="F:copper ion binding"/>
    <property type="evidence" value="ECO:0007669"/>
    <property type="project" value="TreeGrafter"/>
</dbReference>
<comment type="caution">
    <text evidence="13">The sequence shown here is derived from an EMBL/GenBank/DDBJ whole genome shotgun (WGS) entry which is preliminary data.</text>
</comment>
<dbReference type="SUPFAM" id="SSF64438">
    <property type="entry name" value="CNF1/YfiH-like putative cysteine hydrolases"/>
    <property type="match status" value="1"/>
</dbReference>
<evidence type="ECO:0000256" key="7">
    <source>
        <dbReference type="ARBA" id="ARBA00022801"/>
    </source>
</evidence>
<keyword evidence="7" id="KW-0378">Hydrolase</keyword>
<dbReference type="Proteomes" id="UP000180098">
    <property type="component" value="Unassembled WGS sequence"/>
</dbReference>
<evidence type="ECO:0000313" key="13">
    <source>
        <dbReference type="EMBL" id="OIJ09820.1"/>
    </source>
</evidence>
<dbReference type="RefSeq" id="WP_071314208.1">
    <property type="nucleotide sequence ID" value="NZ_MLQQ01000042.1"/>
</dbReference>
<dbReference type="Pfam" id="PF02578">
    <property type="entry name" value="Cu-oxidase_4"/>
    <property type="match status" value="1"/>
</dbReference>
<accession>A0A1S2LC41</accession>
<keyword evidence="8" id="KW-0862">Zinc</keyword>
<comment type="cofactor">
    <cofactor evidence="2">
        <name>Zn(2+)</name>
        <dbReference type="ChEBI" id="CHEBI:29105"/>
    </cofactor>
</comment>
<dbReference type="GO" id="GO:0016787">
    <property type="term" value="F:hydrolase activity"/>
    <property type="evidence" value="ECO:0007669"/>
    <property type="project" value="UniProtKB-KW"/>
</dbReference>
<dbReference type="CDD" id="cd16833">
    <property type="entry name" value="YfiH"/>
    <property type="match status" value="1"/>
</dbReference>
<comment type="catalytic activity">
    <reaction evidence="9">
        <text>adenosine + H2O + H(+) = inosine + NH4(+)</text>
        <dbReference type="Rhea" id="RHEA:24408"/>
        <dbReference type="ChEBI" id="CHEBI:15377"/>
        <dbReference type="ChEBI" id="CHEBI:15378"/>
        <dbReference type="ChEBI" id="CHEBI:16335"/>
        <dbReference type="ChEBI" id="CHEBI:17596"/>
        <dbReference type="ChEBI" id="CHEBI:28938"/>
        <dbReference type="EC" id="3.5.4.4"/>
    </reaction>
    <physiologicalReaction direction="left-to-right" evidence="9">
        <dbReference type="Rhea" id="RHEA:24409"/>
    </physiologicalReaction>
</comment>
<dbReference type="InterPro" id="IPR038371">
    <property type="entry name" value="Cu_polyphenol_OxRdtase_sf"/>
</dbReference>
<keyword evidence="6" id="KW-0479">Metal-binding</keyword>
<evidence type="ECO:0000313" key="14">
    <source>
        <dbReference type="Proteomes" id="UP000180098"/>
    </source>
</evidence>